<dbReference type="InterPro" id="IPR001401">
    <property type="entry name" value="Dynamin_GTPase"/>
</dbReference>
<sequence>MSYSQKMGGKRTQTDSGSRSSSSSILQDDQEGFSPTSSNALVLVQNPPIVSSYNERIRPMLDAIDKLRNLMVMEEGIQLPTIVVVGDQSSGKSSVLESLAGISLPRGWGICTRVPLIMRLQHHSDPEPELSLEYNGRVEHTDEDNISEDIVNATNLIAGDCKGISDTPLTLLVKKNGVPDLTMVDLPGITRVPVRGQPLNIADQIKDMIMKYIKPDESIILNVLSASTDFSTCESISMSRRVDKTGERTLAVVTKVDMAPEGLLEKVTADDVHIGLGYVCVRNRIRDEEYEEARAIADRLFETDPFLSKIDKSMVGIQVLADKLVQIQAASIARNLPDIVKKINDKLNSYLSDLNKMPKKLSSVAEAMTAVMQIIGASKESLKKILVRGEFDEFPDDKHMHCTARLVEMLNKCSDQLHECNVSDPKSNFLKEEIAILEEAKGITLPNFVPHNAFLLVLQGKVKGISSIPIEFVEQVWSYIEDVVLSVLIRNTENYYHVQLSARRAGHNLIEKMKQRSINWMTEIVEMEKLTDYTCNPEYISEWHRLMTEQETFIKKVLHDYLILGPNAKININVEGIGMVEVGGLRKYPHVLLSQAFDLKMRMTAYWNVVLRRLIDIMALHLQLSVSNFVNKDMEIEIMNDLLGPNHGGGIERMLEEPPSIAVKRQKLIKSIKKLKESKEVVCKVMDDRFTHTDYLV</sequence>
<dbReference type="InterPro" id="IPR045063">
    <property type="entry name" value="Dynamin_N"/>
</dbReference>
<evidence type="ECO:0000313" key="7">
    <source>
        <dbReference type="Proteomes" id="UP000694861"/>
    </source>
</evidence>
<dbReference type="PRINTS" id="PR00195">
    <property type="entry name" value="DYNAMIN"/>
</dbReference>
<dbReference type="Proteomes" id="UP000694861">
    <property type="component" value="Linkage group LG5"/>
</dbReference>
<dbReference type="InterPro" id="IPR030381">
    <property type="entry name" value="G_DYNAMIN_dom"/>
</dbReference>
<dbReference type="InterPro" id="IPR027417">
    <property type="entry name" value="P-loop_NTPase"/>
</dbReference>
<dbReference type="PROSITE" id="PS51718">
    <property type="entry name" value="G_DYNAMIN_2"/>
    <property type="match status" value="1"/>
</dbReference>
<dbReference type="Gene3D" id="1.20.120.1240">
    <property type="entry name" value="Dynamin, middle domain"/>
    <property type="match status" value="1"/>
</dbReference>
<evidence type="ECO:0000313" key="8">
    <source>
        <dbReference type="RefSeq" id="XP_008231694.1"/>
    </source>
</evidence>
<dbReference type="Pfam" id="PF00350">
    <property type="entry name" value="Dynamin_N"/>
    <property type="match status" value="1"/>
</dbReference>
<dbReference type="RefSeq" id="XP_008231694.1">
    <property type="nucleotide sequence ID" value="XM_008233472.2"/>
</dbReference>
<evidence type="ECO:0000259" key="5">
    <source>
        <dbReference type="PROSITE" id="PS51388"/>
    </source>
</evidence>
<evidence type="ECO:0000256" key="3">
    <source>
        <dbReference type="ARBA" id="ARBA00023175"/>
    </source>
</evidence>
<dbReference type="Gene3D" id="3.40.50.300">
    <property type="entry name" value="P-loop containing nucleotide triphosphate hydrolases"/>
    <property type="match status" value="1"/>
</dbReference>
<dbReference type="PANTHER" id="PTHR11566">
    <property type="entry name" value="DYNAMIN"/>
    <property type="match status" value="1"/>
</dbReference>
<dbReference type="Pfam" id="PF02212">
    <property type="entry name" value="GED"/>
    <property type="match status" value="1"/>
</dbReference>
<dbReference type="InterPro" id="IPR022812">
    <property type="entry name" value="Dynamin"/>
</dbReference>
<dbReference type="SMART" id="SM00302">
    <property type="entry name" value="GED"/>
    <property type="match status" value="1"/>
</dbReference>
<organism evidence="7 8">
    <name type="scientific">Prunus mume</name>
    <name type="common">Japanese apricot</name>
    <name type="synonym">Armeniaca mume</name>
    <dbReference type="NCBI Taxonomy" id="102107"/>
    <lineage>
        <taxon>Eukaryota</taxon>
        <taxon>Viridiplantae</taxon>
        <taxon>Streptophyta</taxon>
        <taxon>Embryophyta</taxon>
        <taxon>Tracheophyta</taxon>
        <taxon>Spermatophyta</taxon>
        <taxon>Magnoliopsida</taxon>
        <taxon>eudicotyledons</taxon>
        <taxon>Gunneridae</taxon>
        <taxon>Pentapetalae</taxon>
        <taxon>rosids</taxon>
        <taxon>fabids</taxon>
        <taxon>Rosales</taxon>
        <taxon>Rosaceae</taxon>
        <taxon>Amygdaloideae</taxon>
        <taxon>Amygdaleae</taxon>
        <taxon>Prunus</taxon>
    </lineage>
</organism>
<evidence type="ECO:0000256" key="1">
    <source>
        <dbReference type="ARBA" id="ARBA00022741"/>
    </source>
</evidence>
<dbReference type="SUPFAM" id="SSF52540">
    <property type="entry name" value="P-loop containing nucleoside triphosphate hydrolases"/>
    <property type="match status" value="1"/>
</dbReference>
<dbReference type="CDD" id="cd08771">
    <property type="entry name" value="DLP_1"/>
    <property type="match status" value="1"/>
</dbReference>
<evidence type="ECO:0000256" key="4">
    <source>
        <dbReference type="SAM" id="MobiDB-lite"/>
    </source>
</evidence>
<dbReference type="PROSITE" id="PS51388">
    <property type="entry name" value="GED"/>
    <property type="match status" value="1"/>
</dbReference>
<dbReference type="InterPro" id="IPR003130">
    <property type="entry name" value="GED"/>
</dbReference>
<gene>
    <name evidence="8" type="primary">LOC103330860</name>
</gene>
<evidence type="ECO:0000259" key="6">
    <source>
        <dbReference type="PROSITE" id="PS51718"/>
    </source>
</evidence>
<feature type="domain" description="GED" evidence="5">
    <location>
        <begin position="596"/>
        <end position="690"/>
    </location>
</feature>
<keyword evidence="7" id="KW-1185">Reference proteome</keyword>
<name>A0ABM0NYH4_PRUMU</name>
<dbReference type="Pfam" id="PF01031">
    <property type="entry name" value="Dynamin_M"/>
    <property type="match status" value="1"/>
</dbReference>
<evidence type="ECO:0000256" key="2">
    <source>
        <dbReference type="ARBA" id="ARBA00023134"/>
    </source>
</evidence>
<dbReference type="InterPro" id="IPR020850">
    <property type="entry name" value="GED_dom"/>
</dbReference>
<feature type="region of interest" description="Disordered" evidence="4">
    <location>
        <begin position="1"/>
        <end position="38"/>
    </location>
</feature>
<dbReference type="InterPro" id="IPR000375">
    <property type="entry name" value="Dynamin_stalk"/>
</dbReference>
<keyword evidence="3" id="KW-0505">Motor protein</keyword>
<feature type="domain" description="Dynamin-type G" evidence="6">
    <location>
        <begin position="76"/>
        <end position="337"/>
    </location>
</feature>
<dbReference type="SMART" id="SM00053">
    <property type="entry name" value="DYNc"/>
    <property type="match status" value="1"/>
</dbReference>
<reference evidence="7" key="1">
    <citation type="journal article" date="2012" name="Nat. Commun.">
        <title>The genome of Prunus mume.</title>
        <authorList>
            <person name="Zhang Q."/>
            <person name="Chen W."/>
            <person name="Sun L."/>
            <person name="Zhao F."/>
            <person name="Huang B."/>
            <person name="Yang W."/>
            <person name="Tao Y."/>
            <person name="Wang J."/>
            <person name="Yuan Z."/>
            <person name="Fan G."/>
            <person name="Xing Z."/>
            <person name="Han C."/>
            <person name="Pan H."/>
            <person name="Zhong X."/>
            <person name="Shi W."/>
            <person name="Liang X."/>
            <person name="Du D."/>
            <person name="Sun F."/>
            <person name="Xu Z."/>
            <person name="Hao R."/>
            <person name="Lv T."/>
            <person name="Lv Y."/>
            <person name="Zheng Z."/>
            <person name="Sun M."/>
            <person name="Luo L."/>
            <person name="Cai M."/>
            <person name="Gao Y."/>
            <person name="Wang J."/>
            <person name="Yin Y."/>
            <person name="Xu X."/>
            <person name="Cheng T."/>
            <person name="Wang J."/>
        </authorList>
    </citation>
    <scope>NUCLEOTIDE SEQUENCE [LARGE SCALE GENOMIC DNA]</scope>
</reference>
<accession>A0ABM0NYH4</accession>
<keyword evidence="2" id="KW-0342">GTP-binding</keyword>
<dbReference type="GeneID" id="103330860"/>
<protein>
    <submittedName>
        <fullName evidence="8">Dynamin-related protein 4C-like isoform X1</fullName>
    </submittedName>
</protein>
<keyword evidence="1" id="KW-0547">Nucleotide-binding</keyword>
<reference evidence="8" key="2">
    <citation type="submission" date="2025-08" db="UniProtKB">
        <authorList>
            <consortium name="RefSeq"/>
        </authorList>
    </citation>
    <scope>IDENTIFICATION</scope>
</reference>
<proteinExistence type="predicted"/>
<dbReference type="PANTHER" id="PTHR11566:SF173">
    <property type="entry name" value="DYNAMIN-RELATED PROTEIN 4C"/>
    <property type="match status" value="1"/>
</dbReference>